<sequence length="484" mass="53674">MEDSALNQHTSTVTPGSLRELTNVAVPLVLSCGSLSIMHVVDRIFLTWWSTDAVAAALPAGMIQWTIMSIAMGKAMYVNTFVAQYEGANQRQRVSESVWQGVYLALIWGGLLLLGVPFAGTFFHWIGHTPEVQTLEAEYFSILCLGSGPALLSTVLSCFYTGRSQTMVVMWVNLVSVLVNMLLDYWLIFGVGPIPALGIRGAAIATVAANVVTLLLYLFIILAKHEARLYGLFNHWQFNRELFVRLIRYGFPNGLLYFIDIIGFTLFIVLVGRIGKIELAATTIAFNLNSLAFVPMMGVGTAVMTLVGKRIGEGRPQLAVRTTWKAFAASAAYMLLFAVIYIGFPDLLLRPYEPDIITEDFLKVKQAAVILLRFAALFSFFDALVVVFGSAIRGAGDTRFCMFFSLLTGWAVMVIPTFLIWMYADADEKLFGSWVACTSYISIMGIGYLIRFQAGRWKEMRVIEDHFAEPNPEDSEQPMQGALT</sequence>
<keyword evidence="4" id="KW-1003">Cell membrane</keyword>
<keyword evidence="2" id="KW-0813">Transport</keyword>
<keyword evidence="5 10" id="KW-0812">Transmembrane</keyword>
<feature type="transmembrane region" description="Helical" evidence="10">
    <location>
        <begin position="139"/>
        <end position="161"/>
    </location>
</feature>
<reference evidence="11 12" key="1">
    <citation type="submission" date="2019-02" db="EMBL/GenBank/DDBJ databases">
        <title>Deep-cultivation of Planctomycetes and their phenomic and genomic characterization uncovers novel biology.</title>
        <authorList>
            <person name="Wiegand S."/>
            <person name="Jogler M."/>
            <person name="Boedeker C."/>
            <person name="Pinto D."/>
            <person name="Vollmers J."/>
            <person name="Rivas-Marin E."/>
            <person name="Kohn T."/>
            <person name="Peeters S.H."/>
            <person name="Heuer A."/>
            <person name="Rast P."/>
            <person name="Oberbeckmann S."/>
            <person name="Bunk B."/>
            <person name="Jeske O."/>
            <person name="Meyerdierks A."/>
            <person name="Storesund J.E."/>
            <person name="Kallscheuer N."/>
            <person name="Luecker S."/>
            <person name="Lage O.M."/>
            <person name="Pohl T."/>
            <person name="Merkel B.J."/>
            <person name="Hornburger P."/>
            <person name="Mueller R.-W."/>
            <person name="Bruemmer F."/>
            <person name="Labrenz M."/>
            <person name="Spormann A.M."/>
            <person name="Op den Camp H."/>
            <person name="Overmann J."/>
            <person name="Amann R."/>
            <person name="Jetten M.S.M."/>
            <person name="Mascher T."/>
            <person name="Medema M.H."/>
            <person name="Devos D.P."/>
            <person name="Kaster A.-K."/>
            <person name="Ovreas L."/>
            <person name="Rohde M."/>
            <person name="Galperin M.Y."/>
            <person name="Jogler C."/>
        </authorList>
    </citation>
    <scope>NUCLEOTIDE SEQUENCE [LARGE SCALE GENOMIC DNA]</scope>
    <source>
        <strain evidence="11 12">HG66A1</strain>
    </source>
</reference>
<feature type="transmembrane region" description="Helical" evidence="10">
    <location>
        <begin position="327"/>
        <end position="344"/>
    </location>
</feature>
<dbReference type="GO" id="GO:0042910">
    <property type="term" value="F:xenobiotic transmembrane transporter activity"/>
    <property type="evidence" value="ECO:0007669"/>
    <property type="project" value="InterPro"/>
</dbReference>
<evidence type="ECO:0000256" key="10">
    <source>
        <dbReference type="SAM" id="Phobius"/>
    </source>
</evidence>
<dbReference type="InterPro" id="IPR048279">
    <property type="entry name" value="MdtK-like"/>
</dbReference>
<keyword evidence="7" id="KW-0406">Ion transport</keyword>
<dbReference type="CDD" id="cd13133">
    <property type="entry name" value="MATE_like_7"/>
    <property type="match status" value="1"/>
</dbReference>
<feature type="transmembrane region" description="Helical" evidence="10">
    <location>
        <begin position="286"/>
        <end position="307"/>
    </location>
</feature>
<evidence type="ECO:0000256" key="8">
    <source>
        <dbReference type="ARBA" id="ARBA00023136"/>
    </source>
</evidence>
<dbReference type="PIRSF" id="PIRSF006603">
    <property type="entry name" value="DinF"/>
    <property type="match status" value="1"/>
</dbReference>
<evidence type="ECO:0000256" key="5">
    <source>
        <dbReference type="ARBA" id="ARBA00022692"/>
    </source>
</evidence>
<feature type="transmembrane region" description="Helical" evidence="10">
    <location>
        <begin position="21"/>
        <end position="41"/>
    </location>
</feature>
<dbReference type="RefSeq" id="WP_145189368.1">
    <property type="nucleotide sequence ID" value="NZ_CP036266.1"/>
</dbReference>
<dbReference type="InterPro" id="IPR002528">
    <property type="entry name" value="MATE_fam"/>
</dbReference>
<evidence type="ECO:0000256" key="3">
    <source>
        <dbReference type="ARBA" id="ARBA00022449"/>
    </source>
</evidence>
<dbReference type="GO" id="GO:0006811">
    <property type="term" value="P:monoatomic ion transport"/>
    <property type="evidence" value="ECO:0007669"/>
    <property type="project" value="UniProtKB-KW"/>
</dbReference>
<comment type="subcellular location">
    <subcellularLocation>
        <location evidence="1">Cell membrane</location>
        <topology evidence="1">Multi-pass membrane protein</topology>
    </subcellularLocation>
</comment>
<feature type="transmembrane region" description="Helical" evidence="10">
    <location>
        <begin position="255"/>
        <end position="274"/>
    </location>
</feature>
<keyword evidence="12" id="KW-1185">Reference proteome</keyword>
<dbReference type="PANTHER" id="PTHR43298">
    <property type="entry name" value="MULTIDRUG RESISTANCE PROTEIN NORM-RELATED"/>
    <property type="match status" value="1"/>
</dbReference>
<accession>A0A517PTZ1</accession>
<dbReference type="EMBL" id="CP036266">
    <property type="protein sequence ID" value="QDT22849.1"/>
    <property type="molecule type" value="Genomic_DNA"/>
</dbReference>
<feature type="transmembrane region" description="Helical" evidence="10">
    <location>
        <begin position="168"/>
        <end position="189"/>
    </location>
</feature>
<evidence type="ECO:0000256" key="4">
    <source>
        <dbReference type="ARBA" id="ARBA00022475"/>
    </source>
</evidence>
<feature type="transmembrane region" description="Helical" evidence="10">
    <location>
        <begin position="101"/>
        <end position="127"/>
    </location>
</feature>
<evidence type="ECO:0000313" key="12">
    <source>
        <dbReference type="Proteomes" id="UP000320421"/>
    </source>
</evidence>
<dbReference type="GO" id="GO:0015297">
    <property type="term" value="F:antiporter activity"/>
    <property type="evidence" value="ECO:0007669"/>
    <property type="project" value="UniProtKB-KW"/>
</dbReference>
<dbReference type="Pfam" id="PF01554">
    <property type="entry name" value="MatE"/>
    <property type="match status" value="2"/>
</dbReference>
<evidence type="ECO:0000256" key="2">
    <source>
        <dbReference type="ARBA" id="ARBA00022448"/>
    </source>
</evidence>
<dbReference type="NCBIfam" id="TIGR00797">
    <property type="entry name" value="matE"/>
    <property type="match status" value="1"/>
</dbReference>
<dbReference type="GO" id="GO:0005886">
    <property type="term" value="C:plasma membrane"/>
    <property type="evidence" value="ECO:0007669"/>
    <property type="project" value="UniProtKB-SubCell"/>
</dbReference>
<evidence type="ECO:0000313" key="11">
    <source>
        <dbReference type="EMBL" id="QDT22849.1"/>
    </source>
</evidence>
<keyword evidence="3" id="KW-0050">Antiport</keyword>
<dbReference type="PANTHER" id="PTHR43298:SF2">
    <property type="entry name" value="FMN_FAD EXPORTER YEEO-RELATED"/>
    <property type="match status" value="1"/>
</dbReference>
<protein>
    <recommendedName>
        <fullName evidence="9">Multidrug-efflux transporter</fullName>
    </recommendedName>
</protein>
<evidence type="ECO:0000256" key="6">
    <source>
        <dbReference type="ARBA" id="ARBA00022989"/>
    </source>
</evidence>
<organism evidence="11 12">
    <name type="scientific">Gimesia chilikensis</name>
    <dbReference type="NCBI Taxonomy" id="2605989"/>
    <lineage>
        <taxon>Bacteria</taxon>
        <taxon>Pseudomonadati</taxon>
        <taxon>Planctomycetota</taxon>
        <taxon>Planctomycetia</taxon>
        <taxon>Planctomycetales</taxon>
        <taxon>Planctomycetaceae</taxon>
        <taxon>Gimesia</taxon>
    </lineage>
</organism>
<keyword evidence="8 10" id="KW-0472">Membrane</keyword>
<feature type="transmembrane region" description="Helical" evidence="10">
    <location>
        <begin position="400"/>
        <end position="424"/>
    </location>
</feature>
<dbReference type="OrthoDB" id="9805232at2"/>
<dbReference type="Proteomes" id="UP000320421">
    <property type="component" value="Chromosome"/>
</dbReference>
<feature type="transmembrane region" description="Helical" evidence="10">
    <location>
        <begin position="201"/>
        <end position="223"/>
    </location>
</feature>
<keyword evidence="6 10" id="KW-1133">Transmembrane helix</keyword>
<evidence type="ECO:0000256" key="7">
    <source>
        <dbReference type="ARBA" id="ARBA00023065"/>
    </source>
</evidence>
<proteinExistence type="predicted"/>
<dbReference type="AlphaFoldDB" id="A0A517PTZ1"/>
<evidence type="ECO:0000256" key="9">
    <source>
        <dbReference type="ARBA" id="ARBA00031636"/>
    </source>
</evidence>
<feature type="transmembrane region" description="Helical" evidence="10">
    <location>
        <begin position="364"/>
        <end position="388"/>
    </location>
</feature>
<evidence type="ECO:0000256" key="1">
    <source>
        <dbReference type="ARBA" id="ARBA00004651"/>
    </source>
</evidence>
<feature type="transmembrane region" description="Helical" evidence="10">
    <location>
        <begin position="430"/>
        <end position="450"/>
    </location>
</feature>
<dbReference type="InterPro" id="IPR050222">
    <property type="entry name" value="MATE_MdtK"/>
</dbReference>
<name>A0A517PTZ1_9PLAN</name>
<gene>
    <name evidence="11" type="primary">norM</name>
    <name evidence="11" type="ORF">HG66A1_46600</name>
</gene>